<keyword evidence="2" id="KW-1133">Transmembrane helix</keyword>
<comment type="caution">
    <text evidence="3">The sequence shown here is derived from an EMBL/GenBank/DDBJ whole genome shotgun (WGS) entry which is preliminary data.</text>
</comment>
<evidence type="ECO:0008006" key="5">
    <source>
        <dbReference type="Google" id="ProtNLM"/>
    </source>
</evidence>
<dbReference type="Proteomes" id="UP001174694">
    <property type="component" value="Unassembled WGS sequence"/>
</dbReference>
<dbReference type="EMBL" id="JANBVO010000008">
    <property type="protein sequence ID" value="KAJ9150347.1"/>
    <property type="molecule type" value="Genomic_DNA"/>
</dbReference>
<accession>A0AA38VT30</accession>
<proteinExistence type="predicted"/>
<sequence>MGLKESGYYGYAVLGARLLQCISLVAIIGMVSNFISLLSKAKQKTPQELVATLVINCLAVLWVLLSLNAYGDTHIPFLVTAAVDVLFLVPFIVIAVVLGQPLSSTTCSELPKTNSANTFLALPVGNKGLSYVLFVGAQQTTCYELMAVWGLIIVLCVLFTASGIAALFLFLGKRRALSSQSAGRADKQEAWSDDAPMTAPLSGGAAPGRLIPQGF</sequence>
<feature type="region of interest" description="Disordered" evidence="1">
    <location>
        <begin position="187"/>
        <end position="215"/>
    </location>
</feature>
<protein>
    <recommendedName>
        <fullName evidence="5">MARVEL domain-containing protein</fullName>
    </recommendedName>
</protein>
<keyword evidence="2" id="KW-0812">Transmembrane</keyword>
<feature type="transmembrane region" description="Helical" evidence="2">
    <location>
        <begin position="77"/>
        <end position="98"/>
    </location>
</feature>
<evidence type="ECO:0000256" key="1">
    <source>
        <dbReference type="SAM" id="MobiDB-lite"/>
    </source>
</evidence>
<feature type="transmembrane region" description="Helical" evidence="2">
    <location>
        <begin position="12"/>
        <end position="37"/>
    </location>
</feature>
<keyword evidence="4" id="KW-1185">Reference proteome</keyword>
<reference evidence="3" key="1">
    <citation type="submission" date="2022-07" db="EMBL/GenBank/DDBJ databases">
        <title>Fungi with potential for degradation of polypropylene.</title>
        <authorList>
            <person name="Gostincar C."/>
        </authorList>
    </citation>
    <scope>NUCLEOTIDE SEQUENCE</scope>
    <source>
        <strain evidence="3">EXF-13308</strain>
    </source>
</reference>
<organism evidence="3 4">
    <name type="scientific">Pleurostoma richardsiae</name>
    <dbReference type="NCBI Taxonomy" id="41990"/>
    <lineage>
        <taxon>Eukaryota</taxon>
        <taxon>Fungi</taxon>
        <taxon>Dikarya</taxon>
        <taxon>Ascomycota</taxon>
        <taxon>Pezizomycotina</taxon>
        <taxon>Sordariomycetes</taxon>
        <taxon>Sordariomycetidae</taxon>
        <taxon>Calosphaeriales</taxon>
        <taxon>Pleurostomataceae</taxon>
        <taxon>Pleurostoma</taxon>
    </lineage>
</organism>
<gene>
    <name evidence="3" type="ORF">NKR23_g3852</name>
</gene>
<dbReference type="AlphaFoldDB" id="A0AA38VT30"/>
<evidence type="ECO:0000313" key="4">
    <source>
        <dbReference type="Proteomes" id="UP001174694"/>
    </source>
</evidence>
<feature type="transmembrane region" description="Helical" evidence="2">
    <location>
        <begin position="119"/>
        <end position="137"/>
    </location>
</feature>
<evidence type="ECO:0000313" key="3">
    <source>
        <dbReference type="EMBL" id="KAJ9150347.1"/>
    </source>
</evidence>
<name>A0AA38VT30_9PEZI</name>
<evidence type="ECO:0000256" key="2">
    <source>
        <dbReference type="SAM" id="Phobius"/>
    </source>
</evidence>
<feature type="transmembrane region" description="Helical" evidence="2">
    <location>
        <begin position="149"/>
        <end position="171"/>
    </location>
</feature>
<keyword evidence="2" id="KW-0472">Membrane</keyword>
<feature type="transmembrane region" description="Helical" evidence="2">
    <location>
        <begin position="49"/>
        <end position="71"/>
    </location>
</feature>